<evidence type="ECO:0000256" key="1">
    <source>
        <dbReference type="SAM" id="MobiDB-lite"/>
    </source>
</evidence>
<dbReference type="InterPro" id="IPR011050">
    <property type="entry name" value="Pectin_lyase_fold/virulence"/>
</dbReference>
<evidence type="ECO:0000313" key="4">
    <source>
        <dbReference type="EMBL" id="KAJ4459553.1"/>
    </source>
</evidence>
<gene>
    <name evidence="4" type="ORF">PAPYR_4269</name>
</gene>
<dbReference type="InterPro" id="IPR012334">
    <property type="entry name" value="Pectin_lyas_fold"/>
</dbReference>
<dbReference type="Pfam" id="PF13229">
    <property type="entry name" value="Beta_helix"/>
    <property type="match status" value="2"/>
</dbReference>
<dbReference type="EMBL" id="JAPMOS010000018">
    <property type="protein sequence ID" value="KAJ4459553.1"/>
    <property type="molecule type" value="Genomic_DNA"/>
</dbReference>
<evidence type="ECO:0000313" key="5">
    <source>
        <dbReference type="Proteomes" id="UP001141327"/>
    </source>
</evidence>
<feature type="chain" id="PRO_5046574831" description="Right handed beta helix domain-containing protein" evidence="2">
    <location>
        <begin position="19"/>
        <end position="722"/>
    </location>
</feature>
<dbReference type="PANTHER" id="PTHR11319:SF35">
    <property type="entry name" value="OUTER MEMBRANE PROTEIN PMPC-RELATED"/>
    <property type="match status" value="1"/>
</dbReference>
<evidence type="ECO:0000259" key="3">
    <source>
        <dbReference type="Pfam" id="PF13229"/>
    </source>
</evidence>
<feature type="compositionally biased region" description="Low complexity" evidence="1">
    <location>
        <begin position="605"/>
        <end position="616"/>
    </location>
</feature>
<keyword evidence="2" id="KW-0732">Signal</keyword>
<accession>A0ABQ8UK05</accession>
<evidence type="ECO:0000256" key="2">
    <source>
        <dbReference type="SAM" id="SignalP"/>
    </source>
</evidence>
<name>A0ABQ8UK05_9EUKA</name>
<organism evidence="4 5">
    <name type="scientific">Paratrimastix pyriformis</name>
    <dbReference type="NCBI Taxonomy" id="342808"/>
    <lineage>
        <taxon>Eukaryota</taxon>
        <taxon>Metamonada</taxon>
        <taxon>Preaxostyla</taxon>
        <taxon>Paratrimastigidae</taxon>
        <taxon>Paratrimastix</taxon>
    </lineage>
</organism>
<reference evidence="4" key="1">
    <citation type="journal article" date="2022" name="bioRxiv">
        <title>Genomics of Preaxostyla Flagellates Illuminates Evolutionary Transitions and the Path Towards Mitochondrial Loss.</title>
        <authorList>
            <person name="Novak L.V.F."/>
            <person name="Treitli S.C."/>
            <person name="Pyrih J."/>
            <person name="Halakuc P."/>
            <person name="Pipaliya S.V."/>
            <person name="Vacek V."/>
            <person name="Brzon O."/>
            <person name="Soukal P."/>
            <person name="Eme L."/>
            <person name="Dacks J.B."/>
            <person name="Karnkowska A."/>
            <person name="Elias M."/>
            <person name="Hampl V."/>
        </authorList>
    </citation>
    <scope>NUCLEOTIDE SEQUENCE</scope>
    <source>
        <strain evidence="4">RCP-MX</strain>
    </source>
</reference>
<comment type="caution">
    <text evidence="4">The sequence shown here is derived from an EMBL/GenBank/DDBJ whole genome shotgun (WGS) entry which is preliminary data.</text>
</comment>
<feature type="domain" description="Right handed beta helix" evidence="3">
    <location>
        <begin position="87"/>
        <end position="232"/>
    </location>
</feature>
<feature type="domain" description="Right handed beta helix" evidence="3">
    <location>
        <begin position="240"/>
        <end position="387"/>
    </location>
</feature>
<proteinExistence type="predicted"/>
<sequence length="722" mass="75245">MALRLVAFFTCALVAANAQIVYVNSVNGTDVTECGASDRPCLSISFALDRSVDHPTLILDGSFSGQGNFNISFRGTENVRIHTLENVTATIVCDSSEYGAFIANNGEKRIYLSGLNFQNCSRALLLDGITDVQVVGCSFRGGRSGQGGGAISATNVSGLLLDGCIFDENTAPAGSAIALDGCQGVTIRSSNFTSNNVAPGQADATRAAVVSLAGSPTRDLVARDCRFSGNRGQTQVLIEDGSWNVTLDSLTFSHNLAPLSPDAIATGLTIRNASRVTVLTLNTLTNRALANGTGSIYISQASRIAIAGAILDADDGALGVVVGDSQDVRFNHLAVTSHWGRAMLVYQSAGVQLTNSAFADCYGSPHGAALAVASFSTVNLSRVTFARGEQAISVGAMCTLGMEDVNIFEFTAPRGAGLSLSFSTANLTNCRFSSLWAHAGLGGAVYAESSQVLPCRPPMPPDWQRPFWLGAAAELVVAMQQSTFISCAADEGGAVYLRSSDLTDQGSTFSGNRALVGGAIRMFGRHTTAALVGTKALSNTAKQGGAIAMDPTASAISLSGATLDQNTASVSGGALYMFEEAHLADEAHREVEAAGPLAPLPTNEAGGAASLSAAGAPDPPQYPTVTILATTFMANTAETGLGGALCLRGPYTATIRQSLFINNQAPRGAGVRLPHMPPTIRLPRMPPTIRLLPRMPPLQKRAWYRVGQDEPEKFISHNITAI</sequence>
<dbReference type="Gene3D" id="2.160.20.10">
    <property type="entry name" value="Single-stranded right-handed beta-helix, Pectin lyase-like"/>
    <property type="match status" value="1"/>
</dbReference>
<feature type="region of interest" description="Disordered" evidence="1">
    <location>
        <begin position="597"/>
        <end position="617"/>
    </location>
</feature>
<dbReference type="SUPFAM" id="SSF51126">
    <property type="entry name" value="Pectin lyase-like"/>
    <property type="match status" value="2"/>
</dbReference>
<feature type="signal peptide" evidence="2">
    <location>
        <begin position="1"/>
        <end position="18"/>
    </location>
</feature>
<dbReference type="InterPro" id="IPR039448">
    <property type="entry name" value="Beta_helix"/>
</dbReference>
<dbReference type="Proteomes" id="UP001141327">
    <property type="component" value="Unassembled WGS sequence"/>
</dbReference>
<dbReference type="PANTHER" id="PTHR11319">
    <property type="entry name" value="G PROTEIN-COUPLED RECEPTOR-RELATED"/>
    <property type="match status" value="1"/>
</dbReference>
<keyword evidence="5" id="KW-1185">Reference proteome</keyword>
<protein>
    <recommendedName>
        <fullName evidence="3">Right handed beta helix domain-containing protein</fullName>
    </recommendedName>
</protein>